<organism evidence="3 4">
    <name type="scientific">Candidatus Endonucleibacter bathymodioli</name>
    <dbReference type="NCBI Taxonomy" id="539814"/>
    <lineage>
        <taxon>Bacteria</taxon>
        <taxon>Pseudomonadati</taxon>
        <taxon>Pseudomonadota</taxon>
        <taxon>Gammaproteobacteria</taxon>
        <taxon>Oceanospirillales</taxon>
        <taxon>Endozoicomonadaceae</taxon>
        <taxon>Candidatus Endonucleibacter</taxon>
    </lineage>
</organism>
<keyword evidence="2" id="KW-0472">Membrane</keyword>
<keyword evidence="2" id="KW-1133">Transmembrane helix</keyword>
<dbReference type="Proteomes" id="UP001178148">
    <property type="component" value="Unassembled WGS sequence"/>
</dbReference>
<feature type="transmembrane region" description="Helical" evidence="2">
    <location>
        <begin position="48"/>
        <end position="70"/>
    </location>
</feature>
<dbReference type="AlphaFoldDB" id="A0AA90P3B7"/>
<proteinExistence type="predicted"/>
<protein>
    <submittedName>
        <fullName evidence="3">Uncharacterized protein</fullName>
    </submittedName>
</protein>
<dbReference type="EMBL" id="JASXSV010000044">
    <property type="protein sequence ID" value="MDP0590321.1"/>
    <property type="molecule type" value="Genomic_DNA"/>
</dbReference>
<feature type="compositionally biased region" description="Basic and acidic residues" evidence="1">
    <location>
        <begin position="93"/>
        <end position="103"/>
    </location>
</feature>
<keyword evidence="2" id="KW-0812">Transmembrane</keyword>
<reference evidence="3 4" key="1">
    <citation type="journal article" date="2023" name="bioRxiv">
        <title>An intranuclear bacterial parasite of deep-sea mussels expresses apoptosis inhibitors acquired from its host.</title>
        <authorList>
            <person name="Gonzalez Porras M.A."/>
            <person name="Assie A."/>
            <person name="Tietjen M."/>
            <person name="Violette M."/>
            <person name="Kleiner M."/>
            <person name="Gruber-Vodicka H."/>
            <person name="Dubilier N."/>
            <person name="Leisch N."/>
        </authorList>
    </citation>
    <scope>NUCLEOTIDE SEQUENCE [LARGE SCALE GENOMIC DNA]</scope>
    <source>
        <strain evidence="3">IAP13</strain>
    </source>
</reference>
<evidence type="ECO:0000256" key="2">
    <source>
        <dbReference type="SAM" id="Phobius"/>
    </source>
</evidence>
<evidence type="ECO:0000313" key="3">
    <source>
        <dbReference type="EMBL" id="MDP0590321.1"/>
    </source>
</evidence>
<keyword evidence="4" id="KW-1185">Reference proteome</keyword>
<feature type="region of interest" description="Disordered" evidence="1">
    <location>
        <begin position="79"/>
        <end position="121"/>
    </location>
</feature>
<gene>
    <name evidence="3" type="ORF">QS748_14485</name>
</gene>
<accession>A0AA90P3B7</accession>
<comment type="caution">
    <text evidence="3">The sequence shown here is derived from an EMBL/GenBank/DDBJ whole genome shotgun (WGS) entry which is preliminary data.</text>
</comment>
<name>A0AA90P3B7_9GAMM</name>
<sequence length="121" mass="13165">MWFVCSIYKIYNRAYNRACGRIYRHIDISILGSVSEPTEPTEPTVKPAILIIVGVSAAVGAVSSASYCYFHNHKRHHVGVSSCSGHSALPTEDDNKPNGKDDQEGGESMGMIEFSTTAESL</sequence>
<evidence type="ECO:0000313" key="4">
    <source>
        <dbReference type="Proteomes" id="UP001178148"/>
    </source>
</evidence>
<evidence type="ECO:0000256" key="1">
    <source>
        <dbReference type="SAM" id="MobiDB-lite"/>
    </source>
</evidence>